<gene>
    <name evidence="1" type="ORF">NLU13_2613</name>
</gene>
<evidence type="ECO:0000313" key="2">
    <source>
        <dbReference type="Proteomes" id="UP001175261"/>
    </source>
</evidence>
<dbReference type="InterPro" id="IPR010323">
    <property type="entry name" value="DUF924"/>
</dbReference>
<dbReference type="Proteomes" id="UP001175261">
    <property type="component" value="Unassembled WGS sequence"/>
</dbReference>
<keyword evidence="2" id="KW-1185">Reference proteome</keyword>
<evidence type="ECO:0000313" key="1">
    <source>
        <dbReference type="EMBL" id="KAK0389037.1"/>
    </source>
</evidence>
<dbReference type="InterPro" id="IPR011990">
    <property type="entry name" value="TPR-like_helical_dom_sf"/>
</dbReference>
<dbReference type="Gene3D" id="1.20.58.320">
    <property type="entry name" value="TPR-like"/>
    <property type="match status" value="1"/>
</dbReference>
<comment type="caution">
    <text evidence="1">The sequence shown here is derived from an EMBL/GenBank/DDBJ whole genome shotgun (WGS) entry which is preliminary data.</text>
</comment>
<name>A0AA39GN57_SARSR</name>
<sequence>MRRSSSSIALRQRLTATQPRTSLLPLLVAPRVAAATSIIKFNISTQHIRPGSTTVTSQHSASTMSSNNTNPTFKVVNYELLDELRRFWFEHIDDETRVILPDMPAIKRFFVGGEDFDNACTKKFSPALEELKAQGINSSEAILTALPPREPLDWLALLLLLDQIPRNCYRGDAAVQVFTYFDPLARGIAFKALELEIFTKSPVLRWNFGYRFWLALPLIHSESVAVHDRIGPEIFDPYEGDVESLLANSGDRDDGSEERKRAAAVVQERPDEAKFLLTSQVDSEEKHVAILRQFGRYPHRNGPLGREMTAEEQKYLDEGGDTFAPPKTDEEKA</sequence>
<dbReference type="Pfam" id="PF06041">
    <property type="entry name" value="DUF924"/>
    <property type="match status" value="1"/>
</dbReference>
<dbReference type="SUPFAM" id="SSF48452">
    <property type="entry name" value="TPR-like"/>
    <property type="match status" value="1"/>
</dbReference>
<dbReference type="Gene3D" id="1.25.40.10">
    <property type="entry name" value="Tetratricopeptide repeat domain"/>
    <property type="match status" value="1"/>
</dbReference>
<dbReference type="AlphaFoldDB" id="A0AA39GN57"/>
<proteinExistence type="predicted"/>
<reference evidence="1" key="1">
    <citation type="submission" date="2022-10" db="EMBL/GenBank/DDBJ databases">
        <title>Determination and structural analysis of whole genome sequence of Sarocladium strictum F4-1.</title>
        <authorList>
            <person name="Hu L."/>
            <person name="Jiang Y."/>
        </authorList>
    </citation>
    <scope>NUCLEOTIDE SEQUENCE</scope>
    <source>
        <strain evidence="1">F4-1</strain>
    </source>
</reference>
<dbReference type="EMBL" id="JAPDFR010000002">
    <property type="protein sequence ID" value="KAK0389037.1"/>
    <property type="molecule type" value="Genomic_DNA"/>
</dbReference>
<accession>A0AA39GN57</accession>
<organism evidence="1 2">
    <name type="scientific">Sarocladium strictum</name>
    <name type="common">Black bundle disease fungus</name>
    <name type="synonym">Acremonium strictum</name>
    <dbReference type="NCBI Taxonomy" id="5046"/>
    <lineage>
        <taxon>Eukaryota</taxon>
        <taxon>Fungi</taxon>
        <taxon>Dikarya</taxon>
        <taxon>Ascomycota</taxon>
        <taxon>Pezizomycotina</taxon>
        <taxon>Sordariomycetes</taxon>
        <taxon>Hypocreomycetidae</taxon>
        <taxon>Hypocreales</taxon>
        <taxon>Sarocladiaceae</taxon>
        <taxon>Sarocladium</taxon>
    </lineage>
</organism>
<protein>
    <submittedName>
        <fullName evidence="1">Uncharacterized protein</fullName>
    </submittedName>
</protein>